<dbReference type="CDD" id="cd00293">
    <property type="entry name" value="USP-like"/>
    <property type="match status" value="1"/>
</dbReference>
<dbReference type="InterPro" id="IPR006015">
    <property type="entry name" value="Universal_stress_UspA"/>
</dbReference>
<comment type="subcellular location">
    <subcellularLocation>
        <location evidence="2">Cytoplasm</location>
    </subcellularLocation>
</comment>
<dbReference type="InterPro" id="IPR006016">
    <property type="entry name" value="UspA"/>
</dbReference>
<dbReference type="EMBL" id="JBHTLH010000006">
    <property type="protein sequence ID" value="MFD1124280.1"/>
    <property type="molecule type" value="Genomic_DNA"/>
</dbReference>
<evidence type="ECO:0000313" key="4">
    <source>
        <dbReference type="EMBL" id="MFD1124280.1"/>
    </source>
</evidence>
<gene>
    <name evidence="4" type="ORF">ACFQ22_02730</name>
</gene>
<comment type="similarity">
    <text evidence="1 2">Belongs to the universal stress protein A family.</text>
</comment>
<feature type="domain" description="UspA" evidence="3">
    <location>
        <begin position="1"/>
        <end position="142"/>
    </location>
</feature>
<evidence type="ECO:0000259" key="3">
    <source>
        <dbReference type="Pfam" id="PF00582"/>
    </source>
</evidence>
<organism evidence="4 5">
    <name type="scientific">Lentilactobacillus raoultii</name>
    <dbReference type="NCBI Taxonomy" id="1987503"/>
    <lineage>
        <taxon>Bacteria</taxon>
        <taxon>Bacillati</taxon>
        <taxon>Bacillota</taxon>
        <taxon>Bacilli</taxon>
        <taxon>Lactobacillales</taxon>
        <taxon>Lactobacillaceae</taxon>
        <taxon>Lentilactobacillus</taxon>
    </lineage>
</organism>
<keyword evidence="5" id="KW-1185">Reference proteome</keyword>
<evidence type="ECO:0000256" key="1">
    <source>
        <dbReference type="ARBA" id="ARBA00008791"/>
    </source>
</evidence>
<dbReference type="SUPFAM" id="SSF52402">
    <property type="entry name" value="Adenine nucleotide alpha hydrolases-like"/>
    <property type="match status" value="1"/>
</dbReference>
<dbReference type="Proteomes" id="UP001597156">
    <property type="component" value="Unassembled WGS sequence"/>
</dbReference>
<dbReference type="Pfam" id="PF00582">
    <property type="entry name" value="Usp"/>
    <property type="match status" value="1"/>
</dbReference>
<name>A0ABW3PIQ6_9LACO</name>
<dbReference type="PIRSF" id="PIRSF006276">
    <property type="entry name" value="UspA"/>
    <property type="match status" value="1"/>
</dbReference>
<comment type="caution">
    <text evidence="4">The sequence shown here is derived from an EMBL/GenBank/DDBJ whole genome shotgun (WGS) entry which is preliminary data.</text>
</comment>
<dbReference type="PRINTS" id="PR01438">
    <property type="entry name" value="UNVRSLSTRESS"/>
</dbReference>
<dbReference type="PANTHER" id="PTHR46268">
    <property type="entry name" value="STRESS RESPONSE PROTEIN NHAX"/>
    <property type="match status" value="1"/>
</dbReference>
<evidence type="ECO:0000313" key="5">
    <source>
        <dbReference type="Proteomes" id="UP001597156"/>
    </source>
</evidence>
<accession>A0ABW3PIQ6</accession>
<dbReference type="RefSeq" id="WP_121978344.1">
    <property type="nucleotide sequence ID" value="NZ_JBHTLH010000006.1"/>
</dbReference>
<sequence length="145" mass="15356">MYQHILVPLDGSKNSQKALSVAITIAKTFSSKLTLLSVVDNRTLAVPTTTATPVNNAYTELKGYAQGIVDAGLKTVQENGLDADTIVSQGYPKSLIATDVPKEQNIDLIVIGKSGRGAVDRLLIGSTTAYVVRNATVQVLVVNDN</sequence>
<protein>
    <recommendedName>
        <fullName evidence="2">Universal stress protein</fullName>
    </recommendedName>
</protein>
<proteinExistence type="inferred from homology"/>
<dbReference type="InterPro" id="IPR014729">
    <property type="entry name" value="Rossmann-like_a/b/a_fold"/>
</dbReference>
<evidence type="ECO:0000256" key="2">
    <source>
        <dbReference type="PIRNR" id="PIRNR006276"/>
    </source>
</evidence>
<dbReference type="PANTHER" id="PTHR46268:SF6">
    <property type="entry name" value="UNIVERSAL STRESS PROTEIN UP12"/>
    <property type="match status" value="1"/>
</dbReference>
<keyword evidence="2" id="KW-0963">Cytoplasm</keyword>
<reference evidence="5" key="1">
    <citation type="journal article" date="2019" name="Int. J. Syst. Evol. Microbiol.">
        <title>The Global Catalogue of Microorganisms (GCM) 10K type strain sequencing project: providing services to taxonomists for standard genome sequencing and annotation.</title>
        <authorList>
            <consortium name="The Broad Institute Genomics Platform"/>
            <consortium name="The Broad Institute Genome Sequencing Center for Infectious Disease"/>
            <person name="Wu L."/>
            <person name="Ma J."/>
        </authorList>
    </citation>
    <scope>NUCLEOTIDE SEQUENCE [LARGE SCALE GENOMIC DNA]</scope>
    <source>
        <strain evidence="5">CCUG 71848</strain>
    </source>
</reference>
<dbReference type="Gene3D" id="3.40.50.620">
    <property type="entry name" value="HUPs"/>
    <property type="match status" value="1"/>
</dbReference>